<evidence type="ECO:0008006" key="3">
    <source>
        <dbReference type="Google" id="ProtNLM"/>
    </source>
</evidence>
<accession>A0A151X0E1</accession>
<evidence type="ECO:0000313" key="2">
    <source>
        <dbReference type="Proteomes" id="UP000075809"/>
    </source>
</evidence>
<dbReference type="AlphaFoldDB" id="A0A151X0E1"/>
<dbReference type="EMBL" id="KQ982617">
    <property type="protein sequence ID" value="KYQ53802.1"/>
    <property type="molecule type" value="Genomic_DNA"/>
</dbReference>
<organism evidence="1 2">
    <name type="scientific">Mycetomoellerius zeteki</name>
    <dbReference type="NCBI Taxonomy" id="64791"/>
    <lineage>
        <taxon>Eukaryota</taxon>
        <taxon>Metazoa</taxon>
        <taxon>Ecdysozoa</taxon>
        <taxon>Arthropoda</taxon>
        <taxon>Hexapoda</taxon>
        <taxon>Insecta</taxon>
        <taxon>Pterygota</taxon>
        <taxon>Neoptera</taxon>
        <taxon>Endopterygota</taxon>
        <taxon>Hymenoptera</taxon>
        <taxon>Apocrita</taxon>
        <taxon>Aculeata</taxon>
        <taxon>Formicoidea</taxon>
        <taxon>Formicidae</taxon>
        <taxon>Myrmicinae</taxon>
        <taxon>Mycetomoellerius</taxon>
    </lineage>
</organism>
<dbReference type="Proteomes" id="UP000075809">
    <property type="component" value="Unassembled WGS sequence"/>
</dbReference>
<keyword evidence="2" id="KW-1185">Reference proteome</keyword>
<evidence type="ECO:0000313" key="1">
    <source>
        <dbReference type="EMBL" id="KYQ53802.1"/>
    </source>
</evidence>
<proteinExistence type="predicted"/>
<reference evidence="1 2" key="1">
    <citation type="submission" date="2015-09" db="EMBL/GenBank/DDBJ databases">
        <title>Trachymyrmex zeteki WGS genome.</title>
        <authorList>
            <person name="Nygaard S."/>
            <person name="Hu H."/>
            <person name="Boomsma J."/>
            <person name="Zhang G."/>
        </authorList>
    </citation>
    <scope>NUCLEOTIDE SEQUENCE [LARGE SCALE GENOMIC DNA]</scope>
    <source>
        <strain evidence="1">Tzet28-1</strain>
        <tissue evidence="1">Whole body</tissue>
    </source>
</reference>
<dbReference type="STRING" id="64791.A0A151X0E1"/>
<name>A0A151X0E1_9HYME</name>
<gene>
    <name evidence="1" type="ORF">ALC60_07285</name>
</gene>
<protein>
    <recommendedName>
        <fullName evidence="3">RNA-directed DNA polymerase from mobile element jockey</fullName>
    </recommendedName>
</protein>
<sequence length="101" mass="11382">MYGPPIAWCAGRRERGWPGRTLSVKTSSSSGLDRVDYRLLKVLPPTLQTYLLDIFNNLFCCSVFPTQWSHGSLVHLIPKPNNNSVCPISLTFCLLKIMDDL</sequence>